<dbReference type="EMBL" id="CBTK010000294">
    <property type="protein sequence ID" value="CDH47142.1"/>
    <property type="molecule type" value="Genomic_DNA"/>
</dbReference>
<dbReference type="Proteomes" id="UP000019184">
    <property type="component" value="Unassembled WGS sequence"/>
</dbReference>
<dbReference type="InterPro" id="IPR001789">
    <property type="entry name" value="Sig_transdc_resp-reg_receiver"/>
</dbReference>
<keyword evidence="1" id="KW-0597">Phosphoprotein</keyword>
<dbReference type="PANTHER" id="PTHR43228">
    <property type="entry name" value="TWO-COMPONENT RESPONSE REGULATOR"/>
    <property type="match status" value="1"/>
</dbReference>
<dbReference type="Pfam" id="PF00072">
    <property type="entry name" value="Response_reg"/>
    <property type="match status" value="1"/>
</dbReference>
<evidence type="ECO:0000313" key="3">
    <source>
        <dbReference type="EMBL" id="CDH47142.1"/>
    </source>
</evidence>
<evidence type="ECO:0000256" key="1">
    <source>
        <dbReference type="PROSITE-ProRule" id="PRU00169"/>
    </source>
</evidence>
<evidence type="ECO:0000259" key="2">
    <source>
        <dbReference type="PROSITE" id="PS50110"/>
    </source>
</evidence>
<dbReference type="InterPro" id="IPR011006">
    <property type="entry name" value="CheY-like_superfamily"/>
</dbReference>
<sequence>MKILIVDDSNAMRMIVRRTLREAGYGHLEVQQAGDGNQALDSIHNDPPDLILSDWNMPNKSGLELLEALNAEGYTITFGFVTTEATSEMRAKATEAGAKFLITKPFTAETFAISLADYIKD</sequence>
<accession>A0A7U7GF45</accession>
<dbReference type="SUPFAM" id="SSF52172">
    <property type="entry name" value="CheY-like"/>
    <property type="match status" value="1"/>
</dbReference>
<dbReference type="GO" id="GO:0000160">
    <property type="term" value="P:phosphorelay signal transduction system"/>
    <property type="evidence" value="ECO:0007669"/>
    <property type="project" value="InterPro"/>
</dbReference>
<gene>
    <name evidence="3" type="ORF">BN874_760006</name>
</gene>
<evidence type="ECO:0000313" key="4">
    <source>
        <dbReference type="Proteomes" id="UP000019184"/>
    </source>
</evidence>
<reference evidence="3 4" key="1">
    <citation type="journal article" date="2014" name="ISME J.">
        <title>Candidatus Competibacter-lineage genomes retrieved from metagenomes reveal functional metabolic diversity.</title>
        <authorList>
            <person name="McIlroy S.J."/>
            <person name="Albertsen M."/>
            <person name="Andresen E.K."/>
            <person name="Saunders A.M."/>
            <person name="Kristiansen R."/>
            <person name="Stokholm-Bjerregaard M."/>
            <person name="Nielsen K.L."/>
            <person name="Nielsen P.H."/>
        </authorList>
    </citation>
    <scope>NUCLEOTIDE SEQUENCE [LARGE SCALE GENOMIC DNA]</scope>
    <source>
        <strain evidence="3 4">Run_B_J11</strain>
    </source>
</reference>
<feature type="domain" description="Response regulatory" evidence="2">
    <location>
        <begin position="2"/>
        <end position="119"/>
    </location>
</feature>
<dbReference type="Gene3D" id="3.40.50.2300">
    <property type="match status" value="1"/>
</dbReference>
<dbReference type="PANTHER" id="PTHR43228:SF1">
    <property type="entry name" value="TWO-COMPONENT RESPONSE REGULATOR ARR22"/>
    <property type="match status" value="1"/>
</dbReference>
<dbReference type="SMART" id="SM00448">
    <property type="entry name" value="REC"/>
    <property type="match status" value="1"/>
</dbReference>
<organism evidence="3 4">
    <name type="scientific">Candidatus Contendobacter odensis Run_B_J11</name>
    <dbReference type="NCBI Taxonomy" id="1400861"/>
    <lineage>
        <taxon>Bacteria</taxon>
        <taxon>Pseudomonadati</taxon>
        <taxon>Pseudomonadota</taxon>
        <taxon>Gammaproteobacteria</taxon>
        <taxon>Candidatus Competibacteraceae</taxon>
        <taxon>Candidatus Contendibacter</taxon>
    </lineage>
</organism>
<name>A0A7U7GF45_9GAMM</name>
<dbReference type="AlphaFoldDB" id="A0A7U7GF45"/>
<feature type="modified residue" description="4-aspartylphosphate" evidence="1">
    <location>
        <position position="54"/>
    </location>
</feature>
<dbReference type="InterPro" id="IPR052048">
    <property type="entry name" value="ST_Response_Regulator"/>
</dbReference>
<protein>
    <submittedName>
        <fullName evidence="3">Chemotaxis regulator CheY</fullName>
    </submittedName>
</protein>
<keyword evidence="4" id="KW-1185">Reference proteome</keyword>
<dbReference type="PROSITE" id="PS50110">
    <property type="entry name" value="RESPONSE_REGULATORY"/>
    <property type="match status" value="1"/>
</dbReference>
<proteinExistence type="predicted"/>
<dbReference type="RefSeq" id="WP_034435896.1">
    <property type="nucleotide sequence ID" value="NZ_CBTK010000294.1"/>
</dbReference>
<comment type="caution">
    <text evidence="3">The sequence shown here is derived from an EMBL/GenBank/DDBJ whole genome shotgun (WGS) entry which is preliminary data.</text>
</comment>
<dbReference type="OrthoDB" id="9800897at2"/>